<evidence type="ECO:0000313" key="3">
    <source>
        <dbReference type="Proteomes" id="UP000215914"/>
    </source>
</evidence>
<evidence type="ECO:0000313" key="2">
    <source>
        <dbReference type="EMBL" id="KAF5788329.1"/>
    </source>
</evidence>
<dbReference type="GO" id="GO:0003964">
    <property type="term" value="F:RNA-directed DNA polymerase activity"/>
    <property type="evidence" value="ECO:0007669"/>
    <property type="project" value="UniProtKB-KW"/>
</dbReference>
<sequence>MLTIKLNSSNYLLWKNQVEPLLHHQDWYRFVNGSYTAPSKTTTVDAKEAPNPEYVSWLESDQRIRLLLQSSLTEEAMAEVLGLSSSREVWLALESAYSHDSMERSQNIKDALRQLKKGVLSVSDFAKKFKSLCDQLSAIGTPVSEDDKCHWFLCGLGPTFETFSTAHRAIQPRPLFRDLLAKAEGHELFITSLHGSNPAPSPAAFMAYQQQSRSQFRGGRGRSACGQSPRGGYSSRGRGRRSPHCQLCRNDGHYASSCPDLASYANKSSHSAANLAQAFHADCTLNDYTPDWNSDSGATLHMAPSPNDVYGSFTK</sequence>
<keyword evidence="2" id="KW-0808">Transferase</keyword>
<dbReference type="SUPFAM" id="SSF57756">
    <property type="entry name" value="Retrovirus zinc finger-like domains"/>
    <property type="match status" value="1"/>
</dbReference>
<proteinExistence type="predicted"/>
<reference evidence="2" key="1">
    <citation type="journal article" date="2017" name="Nature">
        <title>The sunflower genome provides insights into oil metabolism, flowering and Asterid evolution.</title>
        <authorList>
            <person name="Badouin H."/>
            <person name="Gouzy J."/>
            <person name="Grassa C.J."/>
            <person name="Murat F."/>
            <person name="Staton S.E."/>
            <person name="Cottret L."/>
            <person name="Lelandais-Briere C."/>
            <person name="Owens G.L."/>
            <person name="Carrere S."/>
            <person name="Mayjonade B."/>
            <person name="Legrand L."/>
            <person name="Gill N."/>
            <person name="Kane N.C."/>
            <person name="Bowers J.E."/>
            <person name="Hubner S."/>
            <person name="Bellec A."/>
            <person name="Berard A."/>
            <person name="Berges H."/>
            <person name="Blanchet N."/>
            <person name="Boniface M.C."/>
            <person name="Brunel D."/>
            <person name="Catrice O."/>
            <person name="Chaidir N."/>
            <person name="Claudel C."/>
            <person name="Donnadieu C."/>
            <person name="Faraut T."/>
            <person name="Fievet G."/>
            <person name="Helmstetter N."/>
            <person name="King M."/>
            <person name="Knapp S.J."/>
            <person name="Lai Z."/>
            <person name="Le Paslier M.C."/>
            <person name="Lippi Y."/>
            <person name="Lorenzon L."/>
            <person name="Mandel J.R."/>
            <person name="Marage G."/>
            <person name="Marchand G."/>
            <person name="Marquand E."/>
            <person name="Bret-Mestries E."/>
            <person name="Morien E."/>
            <person name="Nambeesan S."/>
            <person name="Nguyen T."/>
            <person name="Pegot-Espagnet P."/>
            <person name="Pouilly N."/>
            <person name="Raftis F."/>
            <person name="Sallet E."/>
            <person name="Schiex T."/>
            <person name="Thomas J."/>
            <person name="Vandecasteele C."/>
            <person name="Vares D."/>
            <person name="Vear F."/>
            <person name="Vautrin S."/>
            <person name="Crespi M."/>
            <person name="Mangin B."/>
            <person name="Burke J.M."/>
            <person name="Salse J."/>
            <person name="Munos S."/>
            <person name="Vincourt P."/>
            <person name="Rieseberg L.H."/>
            <person name="Langlade N.B."/>
        </authorList>
    </citation>
    <scope>NUCLEOTIDE SEQUENCE</scope>
    <source>
        <tissue evidence="2">Leaves</tissue>
    </source>
</reference>
<accession>A0A9K3N669</accession>
<dbReference type="Pfam" id="PF14223">
    <property type="entry name" value="Retrotran_gag_2"/>
    <property type="match status" value="1"/>
</dbReference>
<feature type="compositionally biased region" description="Low complexity" evidence="1">
    <location>
        <begin position="216"/>
        <end position="236"/>
    </location>
</feature>
<dbReference type="EC" id="2.7.7.49" evidence="2"/>
<feature type="region of interest" description="Disordered" evidence="1">
    <location>
        <begin position="216"/>
        <end position="242"/>
    </location>
</feature>
<dbReference type="InterPro" id="IPR036875">
    <property type="entry name" value="Znf_CCHC_sf"/>
</dbReference>
<gene>
    <name evidence="2" type="ORF">HanXRQr2_Chr10g0462841</name>
</gene>
<dbReference type="GO" id="GO:0003676">
    <property type="term" value="F:nucleic acid binding"/>
    <property type="evidence" value="ECO:0007669"/>
    <property type="project" value="InterPro"/>
</dbReference>
<comment type="caution">
    <text evidence="2">The sequence shown here is derived from an EMBL/GenBank/DDBJ whole genome shotgun (WGS) entry which is preliminary data.</text>
</comment>
<dbReference type="Proteomes" id="UP000215914">
    <property type="component" value="Unassembled WGS sequence"/>
</dbReference>
<keyword evidence="2" id="KW-0695">RNA-directed DNA polymerase</keyword>
<dbReference type="EMBL" id="MNCJ02000325">
    <property type="protein sequence ID" value="KAF5788329.1"/>
    <property type="molecule type" value="Genomic_DNA"/>
</dbReference>
<organism evidence="2 3">
    <name type="scientific">Helianthus annuus</name>
    <name type="common">Common sunflower</name>
    <dbReference type="NCBI Taxonomy" id="4232"/>
    <lineage>
        <taxon>Eukaryota</taxon>
        <taxon>Viridiplantae</taxon>
        <taxon>Streptophyta</taxon>
        <taxon>Embryophyta</taxon>
        <taxon>Tracheophyta</taxon>
        <taxon>Spermatophyta</taxon>
        <taxon>Magnoliopsida</taxon>
        <taxon>eudicotyledons</taxon>
        <taxon>Gunneridae</taxon>
        <taxon>Pentapetalae</taxon>
        <taxon>asterids</taxon>
        <taxon>campanulids</taxon>
        <taxon>Asterales</taxon>
        <taxon>Asteraceae</taxon>
        <taxon>Asteroideae</taxon>
        <taxon>Heliantheae alliance</taxon>
        <taxon>Heliantheae</taxon>
        <taxon>Helianthus</taxon>
    </lineage>
</organism>
<keyword evidence="3" id="KW-1185">Reference proteome</keyword>
<dbReference type="AlphaFoldDB" id="A0A9K3N669"/>
<dbReference type="PANTHER" id="PTHR47481:SF3">
    <property type="entry name" value="GAG-POLYPEPTIDE OF LTR COPIA-TYPE-RELATED"/>
    <property type="match status" value="1"/>
</dbReference>
<protein>
    <submittedName>
        <fullName evidence="2">RNA-directed DNA polymerase</fullName>
        <ecNumber evidence="2">2.7.7.49</ecNumber>
    </submittedName>
</protein>
<name>A0A9K3N669_HELAN</name>
<dbReference type="GO" id="GO:0008270">
    <property type="term" value="F:zinc ion binding"/>
    <property type="evidence" value="ECO:0007669"/>
    <property type="project" value="InterPro"/>
</dbReference>
<reference evidence="2" key="2">
    <citation type="submission" date="2020-06" db="EMBL/GenBank/DDBJ databases">
        <title>Helianthus annuus Genome sequencing and assembly Release 2.</title>
        <authorList>
            <person name="Gouzy J."/>
            <person name="Langlade N."/>
            <person name="Munos S."/>
        </authorList>
    </citation>
    <scope>NUCLEOTIDE SEQUENCE</scope>
    <source>
        <tissue evidence="2">Leaves</tissue>
    </source>
</reference>
<dbReference type="PANTHER" id="PTHR47481">
    <property type="match status" value="1"/>
</dbReference>
<dbReference type="Gramene" id="mRNA:HanXRQr2_Chr10g0462841">
    <property type="protein sequence ID" value="CDS:HanXRQr2_Chr10g0462841.1"/>
    <property type="gene ID" value="HanXRQr2_Chr10g0462841"/>
</dbReference>
<evidence type="ECO:0000256" key="1">
    <source>
        <dbReference type="SAM" id="MobiDB-lite"/>
    </source>
</evidence>
<keyword evidence="2" id="KW-0548">Nucleotidyltransferase</keyword>